<protein>
    <submittedName>
        <fullName evidence="1">CD3324 family protein</fullName>
    </submittedName>
</protein>
<dbReference type="SUPFAM" id="SSF46689">
    <property type="entry name" value="Homeodomain-like"/>
    <property type="match status" value="1"/>
</dbReference>
<sequence>MKYGNAEKLLPKELLRSIQEYTQGCYLYIPIREENKKSWGECTDSRRVMRKRNEAIVEAHRAGAAVKALALRYHLTEHSIRRIIRESRNVQL</sequence>
<dbReference type="Proteomes" id="UP001256827">
    <property type="component" value="Chromosome"/>
</dbReference>
<proteinExistence type="predicted"/>
<organism evidence="1 2">
    <name type="scientific">Brevibacillus brevis</name>
    <name type="common">Bacillus brevis</name>
    <dbReference type="NCBI Taxonomy" id="1393"/>
    <lineage>
        <taxon>Bacteria</taxon>
        <taxon>Bacillati</taxon>
        <taxon>Bacillota</taxon>
        <taxon>Bacilli</taxon>
        <taxon>Bacillales</taxon>
        <taxon>Paenibacillaceae</taxon>
        <taxon>Brevibacillus</taxon>
    </lineage>
</organism>
<keyword evidence="2" id="KW-1185">Reference proteome</keyword>
<dbReference type="NCBIfam" id="NF040785">
    <property type="entry name" value="CD3324_fam"/>
    <property type="match status" value="1"/>
</dbReference>
<name>A0ABY9SZQ4_BREBE</name>
<dbReference type="InterPro" id="IPR052411">
    <property type="entry name" value="c-mor_Regulatory_Protein"/>
</dbReference>
<accession>A0ABY9SZQ4</accession>
<dbReference type="InterPro" id="IPR049739">
    <property type="entry name" value="YraL-like"/>
</dbReference>
<dbReference type="RefSeq" id="WP_310764804.1">
    <property type="nucleotide sequence ID" value="NZ_CP134050.1"/>
</dbReference>
<dbReference type="InterPro" id="IPR009057">
    <property type="entry name" value="Homeodomain-like_sf"/>
</dbReference>
<evidence type="ECO:0000313" key="1">
    <source>
        <dbReference type="EMBL" id="WNC13310.1"/>
    </source>
</evidence>
<dbReference type="EMBL" id="CP134050">
    <property type="protein sequence ID" value="WNC13310.1"/>
    <property type="molecule type" value="Genomic_DNA"/>
</dbReference>
<dbReference type="PANTHER" id="PTHR37812:SF1">
    <property type="entry name" value="MU-LIKE PROPHAGE FLUMU PROTEIN C"/>
    <property type="match status" value="1"/>
</dbReference>
<gene>
    <name evidence="1" type="ORF">RGB73_21780</name>
</gene>
<reference evidence="1 2" key="1">
    <citation type="submission" date="2023-09" db="EMBL/GenBank/DDBJ databases">
        <title>Complete Genome and Methylome dissection of Bacillus brevis NEB573 original source of BbsI restriction endonuclease.</title>
        <authorList>
            <person name="Fomenkov A."/>
            <person name="Roberts R.D."/>
        </authorList>
    </citation>
    <scope>NUCLEOTIDE SEQUENCE [LARGE SCALE GENOMIC DNA]</scope>
    <source>
        <strain evidence="1 2">NEB573</strain>
    </source>
</reference>
<dbReference type="Gene3D" id="1.10.10.60">
    <property type="entry name" value="Homeodomain-like"/>
    <property type="match status" value="1"/>
</dbReference>
<evidence type="ECO:0000313" key="2">
    <source>
        <dbReference type="Proteomes" id="UP001256827"/>
    </source>
</evidence>
<dbReference type="PANTHER" id="PTHR37812">
    <property type="entry name" value="MU-LIKE PROPHAGE FLUMU PROTEIN C"/>
    <property type="match status" value="1"/>
</dbReference>